<evidence type="ECO:0000313" key="3">
    <source>
        <dbReference type="Proteomes" id="UP000078460"/>
    </source>
</evidence>
<dbReference type="OrthoDB" id="49685at2"/>
<dbReference type="Pfam" id="PF00480">
    <property type="entry name" value="ROK"/>
    <property type="match status" value="1"/>
</dbReference>
<dbReference type="InterPro" id="IPR036388">
    <property type="entry name" value="WH-like_DNA-bd_sf"/>
</dbReference>
<dbReference type="SUPFAM" id="SSF53067">
    <property type="entry name" value="Actin-like ATPase domain"/>
    <property type="match status" value="1"/>
</dbReference>
<dbReference type="PANTHER" id="PTHR18964:SF149">
    <property type="entry name" value="BIFUNCTIONAL UDP-N-ACETYLGLUCOSAMINE 2-EPIMERASE_N-ACETYLMANNOSAMINE KINASE"/>
    <property type="match status" value="1"/>
</dbReference>
<proteinExistence type="inferred from homology"/>
<dbReference type="InterPro" id="IPR049874">
    <property type="entry name" value="ROK_cs"/>
</dbReference>
<dbReference type="STRING" id="621456.BJP26_09525"/>
<dbReference type="PROSITE" id="PS01125">
    <property type="entry name" value="ROK"/>
    <property type="match status" value="1"/>
</dbReference>
<evidence type="ECO:0000256" key="1">
    <source>
        <dbReference type="ARBA" id="ARBA00006479"/>
    </source>
</evidence>
<comment type="caution">
    <text evidence="2">The sequence shown here is derived from an EMBL/GenBank/DDBJ whole genome shotgun (WGS) entry which is preliminary data.</text>
</comment>
<comment type="similarity">
    <text evidence="1">Belongs to the ROK (NagC/XylR) family.</text>
</comment>
<dbReference type="AlphaFoldDB" id="A0A154NAX2"/>
<protein>
    <submittedName>
        <fullName evidence="2">ROK family protein</fullName>
    </submittedName>
</protein>
<dbReference type="InterPro" id="IPR000600">
    <property type="entry name" value="ROK"/>
</dbReference>
<reference evidence="2" key="1">
    <citation type="submission" date="2016-03" db="EMBL/GenBank/DDBJ databases">
        <title>Sphingomonas melonis TY, whole genome shotgun sequencing.</title>
        <authorList>
            <person name="Wang H."/>
            <person name="Zhu P."/>
        </authorList>
    </citation>
    <scope>NUCLEOTIDE SEQUENCE [LARGE SCALE GENOMIC DNA]</scope>
    <source>
        <strain evidence="2">TY</strain>
    </source>
</reference>
<sequence length="404" mass="43624">MVVMTARPIRADFHLFDIAQIYRCAMARPHRPLIVLNEPQRRVLMQLRIEGAAPRTRLAHQLGMNGATMTRLTQSLLALGLIEERETVDAHTRGRPMVPLTVSGQGGWAIGAAPHPGWLELVIVDFRGRALAHDATPFDSPDPRVFAQVVERRLAALAATHGFMRGKFLGMGVAVPGYAMPGDRNRRIVVDRVAGWNDVPLAEVIGDALGMPVWIENDASAAALAEYYQDGIIGRYRSVLTLFLGHGIGGGLIAERDLFLGEHGNAGEVGRLFPGHHERPSGIDLLRVLREAGVDIDSLAQIETLLDTQGPLIAGWADRVTEQLDQAVISGTVWLDPGAVVVSGALPLPLLRRIADGLSARWQTRNDNYRSSLPAIHASPIGSRAVVIGAAMIPIHAVTAQSAI</sequence>
<accession>A0A154NAX2</accession>
<gene>
    <name evidence="2" type="ORF">AVM11_01340</name>
</gene>
<dbReference type="Gene3D" id="3.30.420.40">
    <property type="match status" value="2"/>
</dbReference>
<dbReference type="KEGG" id="smy:BJP26_09525"/>
<organism evidence="2 3">
    <name type="scientific">Sphingomonas melonis TY</name>
    <dbReference type="NCBI Taxonomy" id="621456"/>
    <lineage>
        <taxon>Bacteria</taxon>
        <taxon>Pseudomonadati</taxon>
        <taxon>Pseudomonadota</taxon>
        <taxon>Alphaproteobacteria</taxon>
        <taxon>Sphingomonadales</taxon>
        <taxon>Sphingomonadaceae</taxon>
        <taxon>Sphingomonas</taxon>
    </lineage>
</organism>
<evidence type="ECO:0000313" key="2">
    <source>
        <dbReference type="EMBL" id="KZB96816.1"/>
    </source>
</evidence>
<dbReference type="PANTHER" id="PTHR18964">
    <property type="entry name" value="ROK (REPRESSOR, ORF, KINASE) FAMILY"/>
    <property type="match status" value="1"/>
</dbReference>
<dbReference type="Gene3D" id="1.10.10.10">
    <property type="entry name" value="Winged helix-like DNA-binding domain superfamily/Winged helix DNA-binding domain"/>
    <property type="match status" value="1"/>
</dbReference>
<keyword evidence="3" id="KW-1185">Reference proteome</keyword>
<dbReference type="SUPFAM" id="SSF46785">
    <property type="entry name" value="Winged helix' DNA-binding domain"/>
    <property type="match status" value="1"/>
</dbReference>
<dbReference type="Proteomes" id="UP000078460">
    <property type="component" value="Unassembled WGS sequence"/>
</dbReference>
<dbReference type="InterPro" id="IPR043129">
    <property type="entry name" value="ATPase_NBD"/>
</dbReference>
<dbReference type="InterPro" id="IPR036390">
    <property type="entry name" value="WH_DNA-bd_sf"/>
</dbReference>
<name>A0A154NAX2_9SPHN</name>
<dbReference type="EMBL" id="LQCK02000001">
    <property type="protein sequence ID" value="KZB96816.1"/>
    <property type="molecule type" value="Genomic_DNA"/>
</dbReference>